<dbReference type="EMBL" id="BARS01030701">
    <property type="protein sequence ID" value="GAG24880.1"/>
    <property type="molecule type" value="Genomic_DNA"/>
</dbReference>
<proteinExistence type="predicted"/>
<comment type="caution">
    <text evidence="2">The sequence shown here is derived from an EMBL/GenBank/DDBJ whole genome shotgun (WGS) entry which is preliminary data.</text>
</comment>
<sequence>MLYVIYGVLAVWFALGTCAVAACAAAGKADKRQPKMTCVRPSKRRKAS</sequence>
<keyword evidence="1" id="KW-1133">Transmembrane helix</keyword>
<reference evidence="2" key="1">
    <citation type="journal article" date="2014" name="Front. Microbiol.">
        <title>High frequency of phylogenetically diverse reductive dehalogenase-homologous genes in deep subseafloor sedimentary metagenomes.</title>
        <authorList>
            <person name="Kawai M."/>
            <person name="Futagami T."/>
            <person name="Toyoda A."/>
            <person name="Takaki Y."/>
            <person name="Nishi S."/>
            <person name="Hori S."/>
            <person name="Arai W."/>
            <person name="Tsubouchi T."/>
            <person name="Morono Y."/>
            <person name="Uchiyama I."/>
            <person name="Ito T."/>
            <person name="Fujiyama A."/>
            <person name="Inagaki F."/>
            <person name="Takami H."/>
        </authorList>
    </citation>
    <scope>NUCLEOTIDE SEQUENCE</scope>
    <source>
        <strain evidence="2">Expedition CK06-06</strain>
    </source>
</reference>
<keyword evidence="1" id="KW-0472">Membrane</keyword>
<feature type="transmembrane region" description="Helical" evidence="1">
    <location>
        <begin position="6"/>
        <end position="27"/>
    </location>
</feature>
<accession>X0W2U4</accession>
<evidence type="ECO:0000313" key="2">
    <source>
        <dbReference type="EMBL" id="GAG24880.1"/>
    </source>
</evidence>
<gene>
    <name evidence="2" type="ORF">S01H1_47863</name>
</gene>
<evidence type="ECO:0000256" key="1">
    <source>
        <dbReference type="SAM" id="Phobius"/>
    </source>
</evidence>
<dbReference type="AlphaFoldDB" id="X0W2U4"/>
<protein>
    <submittedName>
        <fullName evidence="2">Uncharacterized protein</fullName>
    </submittedName>
</protein>
<name>X0W2U4_9ZZZZ</name>
<organism evidence="2">
    <name type="scientific">marine sediment metagenome</name>
    <dbReference type="NCBI Taxonomy" id="412755"/>
    <lineage>
        <taxon>unclassified sequences</taxon>
        <taxon>metagenomes</taxon>
        <taxon>ecological metagenomes</taxon>
    </lineage>
</organism>
<keyword evidence="1" id="KW-0812">Transmembrane</keyword>